<protein>
    <submittedName>
        <fullName evidence="2">Uncharacterized protein</fullName>
    </submittedName>
</protein>
<evidence type="ECO:0000313" key="3">
    <source>
        <dbReference type="Proteomes" id="UP001372834"/>
    </source>
</evidence>
<evidence type="ECO:0000256" key="1">
    <source>
        <dbReference type="SAM" id="MobiDB-lite"/>
    </source>
</evidence>
<dbReference type="EMBL" id="JAWJWE010000001">
    <property type="protein sequence ID" value="KAK6644005.1"/>
    <property type="molecule type" value="Genomic_DNA"/>
</dbReference>
<dbReference type="Proteomes" id="UP001372834">
    <property type="component" value="Unassembled WGS sequence"/>
</dbReference>
<name>A0AAN8XNS9_POLSC</name>
<feature type="non-terminal residue" evidence="2">
    <location>
        <position position="1"/>
    </location>
</feature>
<proteinExistence type="predicted"/>
<reference evidence="2 3" key="1">
    <citation type="submission" date="2023-10" db="EMBL/GenBank/DDBJ databases">
        <title>Genomes of two closely related lineages of the louse Polyplax serrata with different host specificities.</title>
        <authorList>
            <person name="Martinu J."/>
            <person name="Tarabai H."/>
            <person name="Stefka J."/>
            <person name="Hypsa V."/>
        </authorList>
    </citation>
    <scope>NUCLEOTIDE SEQUENCE [LARGE SCALE GENOMIC DNA]</scope>
    <source>
        <strain evidence="2">HR10_N</strain>
    </source>
</reference>
<comment type="caution">
    <text evidence="2">The sequence shown here is derived from an EMBL/GenBank/DDBJ whole genome shotgun (WGS) entry which is preliminary data.</text>
</comment>
<sequence>EAETWKEVGGEKKDIWGKRRFSPGLTNSAHQLLTSLIGFWEKQMETKNGNGEGNEKENCTGLGKP</sequence>
<evidence type="ECO:0000313" key="2">
    <source>
        <dbReference type="EMBL" id="KAK6644005.1"/>
    </source>
</evidence>
<feature type="region of interest" description="Disordered" evidence="1">
    <location>
        <begin position="45"/>
        <end position="65"/>
    </location>
</feature>
<organism evidence="2 3">
    <name type="scientific">Polyplax serrata</name>
    <name type="common">Common mouse louse</name>
    <dbReference type="NCBI Taxonomy" id="468196"/>
    <lineage>
        <taxon>Eukaryota</taxon>
        <taxon>Metazoa</taxon>
        <taxon>Ecdysozoa</taxon>
        <taxon>Arthropoda</taxon>
        <taxon>Hexapoda</taxon>
        <taxon>Insecta</taxon>
        <taxon>Pterygota</taxon>
        <taxon>Neoptera</taxon>
        <taxon>Paraneoptera</taxon>
        <taxon>Psocodea</taxon>
        <taxon>Troctomorpha</taxon>
        <taxon>Phthiraptera</taxon>
        <taxon>Anoplura</taxon>
        <taxon>Polyplacidae</taxon>
        <taxon>Polyplax</taxon>
    </lineage>
</organism>
<dbReference type="AlphaFoldDB" id="A0AAN8XNS9"/>
<gene>
    <name evidence="2" type="ORF">RUM43_000270</name>
</gene>
<accession>A0AAN8XNS9</accession>